<accession>A0A514TVP7</accession>
<keyword evidence="2" id="KW-1185">Reference proteome</keyword>
<sequence>MFKSTLINTTPVVSVISEQENEFNFLLVYGRTSGGRDIPLVIMDTEAKDIRTQAEVFLRMMDDKSIDNHNASHFIWRGPYLILRTFGHRSFEATISDSRTEKFGSREGHKNVLKRLIGVITEFLAGQHDYSKYSVETDTIKHVFYNESVIVDGTASISRVQSFNAVCKTLEEPNKKMLTLTSIKGAINIVVTEEMDLSGLLKSIERGVGGESFVSTETGANNFGHSSLIYHVMEPNKGCNEPHIRIIHSTKSKGTSLAFIATPLFIERITEVVMSAR</sequence>
<proteinExistence type="predicted"/>
<protein>
    <submittedName>
        <fullName evidence="1">Uncharacterized protein</fullName>
    </submittedName>
</protein>
<dbReference type="Proteomes" id="UP000319658">
    <property type="component" value="Segment"/>
</dbReference>
<evidence type="ECO:0000313" key="1">
    <source>
        <dbReference type="EMBL" id="QDJ97073.1"/>
    </source>
</evidence>
<reference evidence="1 2" key="1">
    <citation type="submission" date="2019-06" db="EMBL/GenBank/DDBJ databases">
        <title>Complete genome sequence of Aeromonas hydrophila bacteriophage D3.</title>
        <authorList>
            <person name="Rai S."/>
            <person name="Tyagi A."/>
            <person name="Kumar N."/>
            <person name="Singh N."/>
        </authorList>
    </citation>
    <scope>NUCLEOTIDE SEQUENCE [LARGE SCALE GENOMIC DNA]</scope>
</reference>
<organism evidence="1 2">
    <name type="scientific">Aeromonas phage D3</name>
    <dbReference type="NCBI Taxonomy" id="2593327"/>
    <lineage>
        <taxon>Viruses</taxon>
        <taxon>Duplodnaviria</taxon>
        <taxon>Heunggongvirae</taxon>
        <taxon>Uroviricota</taxon>
        <taxon>Caudoviricetes</taxon>
        <taxon>Chimalliviridae</taxon>
        <taxon>Ludhianavirus</taxon>
        <taxon>Ludhianavirus D3</taxon>
    </lineage>
</organism>
<gene>
    <name evidence="1" type="ORF">D3_0076</name>
</gene>
<evidence type="ECO:0000313" key="2">
    <source>
        <dbReference type="Proteomes" id="UP000319658"/>
    </source>
</evidence>
<name>A0A514TVP7_9CAUD</name>
<dbReference type="EMBL" id="MN102098">
    <property type="protein sequence ID" value="QDJ97073.1"/>
    <property type="molecule type" value="Genomic_DNA"/>
</dbReference>